<feature type="domain" description="PGG" evidence="4">
    <location>
        <begin position="288"/>
        <end position="419"/>
    </location>
</feature>
<evidence type="ECO:0000313" key="6">
    <source>
        <dbReference type="Proteomes" id="UP001341840"/>
    </source>
</evidence>
<organism evidence="5 6">
    <name type="scientific">Stylosanthes scabra</name>
    <dbReference type="NCBI Taxonomy" id="79078"/>
    <lineage>
        <taxon>Eukaryota</taxon>
        <taxon>Viridiplantae</taxon>
        <taxon>Streptophyta</taxon>
        <taxon>Embryophyta</taxon>
        <taxon>Tracheophyta</taxon>
        <taxon>Spermatophyta</taxon>
        <taxon>Magnoliopsida</taxon>
        <taxon>eudicotyledons</taxon>
        <taxon>Gunneridae</taxon>
        <taxon>Pentapetalae</taxon>
        <taxon>rosids</taxon>
        <taxon>fabids</taxon>
        <taxon>Fabales</taxon>
        <taxon>Fabaceae</taxon>
        <taxon>Papilionoideae</taxon>
        <taxon>50 kb inversion clade</taxon>
        <taxon>dalbergioids sensu lato</taxon>
        <taxon>Dalbergieae</taxon>
        <taxon>Pterocarpus clade</taxon>
        <taxon>Stylosanthes</taxon>
    </lineage>
</organism>
<comment type="caution">
    <text evidence="5">The sequence shown here is derived from an EMBL/GenBank/DDBJ whole genome shotgun (WGS) entry which is preliminary data.</text>
</comment>
<proteinExistence type="predicted"/>
<evidence type="ECO:0000313" key="5">
    <source>
        <dbReference type="EMBL" id="MED6203624.1"/>
    </source>
</evidence>
<dbReference type="PANTHER" id="PTHR24128">
    <property type="entry name" value="HOMEOBOX PROTEIN WARIAI"/>
    <property type="match status" value="1"/>
</dbReference>
<dbReference type="SMART" id="SM00248">
    <property type="entry name" value="ANK"/>
    <property type="match status" value="5"/>
</dbReference>
<feature type="repeat" description="ANK" evidence="2">
    <location>
        <begin position="184"/>
        <end position="217"/>
    </location>
</feature>
<keyword evidence="3" id="KW-1133">Transmembrane helix</keyword>
<dbReference type="PROSITE" id="PS50297">
    <property type="entry name" value="ANK_REP_REGION"/>
    <property type="match status" value="2"/>
</dbReference>
<dbReference type="PRINTS" id="PR01415">
    <property type="entry name" value="ANKYRIN"/>
</dbReference>
<sequence length="466" mass="52684">MNETLNAAAQMGDIDLLYKHLQVDPYLLDRIASVPFINTPLHFAASAGHTSFATEIMRLKPIFAWNLNQYGYSPIHLALHNGHYRMLYRFVEIDKDLVRVKGIGGFTPLHIATQTGKIDLVARFLSACSGSIEDVNVWSESALHIAVKCKQFEALEILMGWLRKSCHKHAQSMEKRVLNWQDDKGNTILHIALLNGSPPQVVRLLIESNIDLNTKNFEGSTALDIAKNNNETQQVMIASEIKDMLVRAGALRATSVATTPLEEDLRSRICLEERVAIYITRLRRRISNDTRNALLVVAILFATSTYEAALSPPGGVYQVDAEPPPALEKIARVYQENHNNHHHHHHHNNIGGVGKVVMRVSDFFWFWSFNTCAFYLSFLMICLLMPRGRVSVIVTSPLFLFSGCYVFSMLVISPSYDLGVASVVLPCILLVLYFWVASAYIRLAKKLRRYRSKQEDRSRFSGGNKW</sequence>
<feature type="transmembrane region" description="Helical" evidence="3">
    <location>
        <begin position="293"/>
        <end position="310"/>
    </location>
</feature>
<feature type="transmembrane region" description="Helical" evidence="3">
    <location>
        <begin position="364"/>
        <end position="385"/>
    </location>
</feature>
<dbReference type="SUPFAM" id="SSF48403">
    <property type="entry name" value="Ankyrin repeat"/>
    <property type="match status" value="1"/>
</dbReference>
<feature type="transmembrane region" description="Helical" evidence="3">
    <location>
        <begin position="392"/>
        <end position="412"/>
    </location>
</feature>
<evidence type="ECO:0000256" key="1">
    <source>
        <dbReference type="ARBA" id="ARBA00004413"/>
    </source>
</evidence>
<name>A0ABU6Y2S9_9FABA</name>
<accession>A0ABU6Y2S9</accession>
<dbReference type="Pfam" id="PF13857">
    <property type="entry name" value="Ank_5"/>
    <property type="match status" value="1"/>
</dbReference>
<dbReference type="EMBL" id="JASCZI010241658">
    <property type="protein sequence ID" value="MED6203624.1"/>
    <property type="molecule type" value="Genomic_DNA"/>
</dbReference>
<dbReference type="InterPro" id="IPR026961">
    <property type="entry name" value="PGG_dom"/>
</dbReference>
<keyword evidence="3" id="KW-0812">Transmembrane</keyword>
<dbReference type="Proteomes" id="UP001341840">
    <property type="component" value="Unassembled WGS sequence"/>
</dbReference>
<reference evidence="5 6" key="1">
    <citation type="journal article" date="2023" name="Plants (Basel)">
        <title>Bridging the Gap: Combining Genomics and Transcriptomics Approaches to Understand Stylosanthes scabra, an Orphan Legume from the Brazilian Caatinga.</title>
        <authorList>
            <person name="Ferreira-Neto J.R.C."/>
            <person name="da Silva M.D."/>
            <person name="Binneck E."/>
            <person name="de Melo N.F."/>
            <person name="da Silva R.H."/>
            <person name="de Melo A.L.T.M."/>
            <person name="Pandolfi V."/>
            <person name="Bustamante F.O."/>
            <person name="Brasileiro-Vidal A.C."/>
            <person name="Benko-Iseppon A.M."/>
        </authorList>
    </citation>
    <scope>NUCLEOTIDE SEQUENCE [LARGE SCALE GENOMIC DNA]</scope>
    <source>
        <tissue evidence="5">Leaves</tissue>
    </source>
</reference>
<evidence type="ECO:0000256" key="3">
    <source>
        <dbReference type="SAM" id="Phobius"/>
    </source>
</evidence>
<dbReference type="Pfam" id="PF12796">
    <property type="entry name" value="Ank_2"/>
    <property type="match status" value="2"/>
</dbReference>
<protein>
    <recommendedName>
        <fullName evidence="4">PGG domain-containing protein</fullName>
    </recommendedName>
</protein>
<feature type="repeat" description="ANK" evidence="2">
    <location>
        <begin position="104"/>
        <end position="137"/>
    </location>
</feature>
<feature type="transmembrane region" description="Helical" evidence="3">
    <location>
        <begin position="418"/>
        <end position="443"/>
    </location>
</feature>
<keyword evidence="3" id="KW-0472">Membrane</keyword>
<gene>
    <name evidence="5" type="ORF">PIB30_001322</name>
</gene>
<dbReference type="Gene3D" id="1.25.40.20">
    <property type="entry name" value="Ankyrin repeat-containing domain"/>
    <property type="match status" value="1"/>
</dbReference>
<dbReference type="InterPro" id="IPR002110">
    <property type="entry name" value="Ankyrin_rpt"/>
</dbReference>
<dbReference type="PANTHER" id="PTHR24128:SF24">
    <property type="entry name" value="ANKYRIN REPEAT PROTEIN"/>
    <property type="match status" value="1"/>
</dbReference>
<keyword evidence="6" id="KW-1185">Reference proteome</keyword>
<dbReference type="InterPro" id="IPR036770">
    <property type="entry name" value="Ankyrin_rpt-contain_sf"/>
</dbReference>
<comment type="subcellular location">
    <subcellularLocation>
        <location evidence="1">Cell membrane</location>
        <topology evidence="1">Peripheral membrane protein</topology>
        <orientation evidence="1">Cytoplasmic side</orientation>
    </subcellularLocation>
</comment>
<dbReference type="PROSITE" id="PS50088">
    <property type="entry name" value="ANK_REPEAT"/>
    <property type="match status" value="2"/>
</dbReference>
<evidence type="ECO:0000259" key="4">
    <source>
        <dbReference type="Pfam" id="PF13962"/>
    </source>
</evidence>
<evidence type="ECO:0000256" key="2">
    <source>
        <dbReference type="PROSITE-ProRule" id="PRU00023"/>
    </source>
</evidence>
<keyword evidence="2" id="KW-0040">ANK repeat</keyword>
<dbReference type="Pfam" id="PF13962">
    <property type="entry name" value="PGG"/>
    <property type="match status" value="1"/>
</dbReference>